<dbReference type="InterPro" id="IPR043133">
    <property type="entry name" value="GTP-CH-I_C/QueF"/>
</dbReference>
<evidence type="ECO:0000256" key="2">
    <source>
        <dbReference type="ARBA" id="ARBA00005051"/>
    </source>
</evidence>
<gene>
    <name evidence="11" type="primary">folK</name>
    <name evidence="11" type="ORF">JVW63_07935</name>
</gene>
<dbReference type="EC" id="2.7.6.3" evidence="9"/>
<keyword evidence="7" id="KW-0067">ATP-binding</keyword>
<evidence type="ECO:0000256" key="4">
    <source>
        <dbReference type="ARBA" id="ARBA00022679"/>
    </source>
</evidence>
<comment type="catalytic activity">
    <reaction evidence="1">
        <text>6-hydroxymethyl-7,8-dihydropterin + ATP = (7,8-dihydropterin-6-yl)methyl diphosphate + AMP + H(+)</text>
        <dbReference type="Rhea" id="RHEA:11412"/>
        <dbReference type="ChEBI" id="CHEBI:15378"/>
        <dbReference type="ChEBI" id="CHEBI:30616"/>
        <dbReference type="ChEBI" id="CHEBI:44841"/>
        <dbReference type="ChEBI" id="CHEBI:72950"/>
        <dbReference type="ChEBI" id="CHEBI:456215"/>
        <dbReference type="EC" id="2.7.6.3"/>
    </reaction>
</comment>
<evidence type="ECO:0000259" key="10">
    <source>
        <dbReference type="SMART" id="SM00905"/>
    </source>
</evidence>
<keyword evidence="9" id="KW-0456">Lyase</keyword>
<evidence type="ECO:0000256" key="9">
    <source>
        <dbReference type="RuleBase" id="RU362079"/>
    </source>
</evidence>
<dbReference type="Pfam" id="PF02152">
    <property type="entry name" value="FolB"/>
    <property type="match status" value="1"/>
</dbReference>
<dbReference type="Proteomes" id="UP000705983">
    <property type="component" value="Unassembled WGS sequence"/>
</dbReference>
<dbReference type="NCBIfam" id="TIGR00526">
    <property type="entry name" value="folB_dom"/>
    <property type="match status" value="1"/>
</dbReference>
<dbReference type="InterPro" id="IPR006156">
    <property type="entry name" value="Dihydroneopterin_aldolase"/>
</dbReference>
<sequence>MADLYLPGGRLADRIELTGLTATGYHGVFDEERRDGQEFTVDVILHTSTSRAGASDELAQTINYADAADHVIEIVTGEPVDLIETLAERIADRMLGTGALAVDVTVHKPSAPIPHAFTDVTVTIRRLGELLRPPKPAADVVVGIGSNLDDPVTQVEVGAGKLARVLEYEQMSRTRVTAAEVAPGMPSQPNYVNAVMVGKTTLSPLALLAELQRIEDEQGRIREEVWGPRTLDLDLISYKVADREVLSDNPDLTLPHPRAHMRSFVMEPWAEVDPWGKLRGKRIR</sequence>
<dbReference type="CDD" id="cd00483">
    <property type="entry name" value="HPPK"/>
    <property type="match status" value="1"/>
</dbReference>
<keyword evidence="6" id="KW-0418">Kinase</keyword>
<dbReference type="NCBIfam" id="TIGR01498">
    <property type="entry name" value="folK"/>
    <property type="match status" value="1"/>
</dbReference>
<evidence type="ECO:0000256" key="5">
    <source>
        <dbReference type="ARBA" id="ARBA00022741"/>
    </source>
</evidence>
<keyword evidence="5" id="KW-0547">Nucleotide-binding</keyword>
<evidence type="ECO:0000313" key="11">
    <source>
        <dbReference type="EMBL" id="MBM9433625.1"/>
    </source>
</evidence>
<dbReference type="NCBIfam" id="TIGR00525">
    <property type="entry name" value="folB"/>
    <property type="match status" value="1"/>
</dbReference>
<dbReference type="EMBL" id="JAFFJS010000004">
    <property type="protein sequence ID" value="MBM9433625.1"/>
    <property type="molecule type" value="Genomic_DNA"/>
</dbReference>
<keyword evidence="8 9" id="KW-0289">Folate biosynthesis</keyword>
<accession>A0ABS2TG39</accession>
<dbReference type="Gene3D" id="3.30.1130.10">
    <property type="match status" value="1"/>
</dbReference>
<dbReference type="SUPFAM" id="SSF55083">
    <property type="entry name" value="6-hydroxymethyl-7,8-dihydropterin pyrophosphokinase, HPPK"/>
    <property type="match status" value="1"/>
</dbReference>
<dbReference type="EC" id="4.1.2.25" evidence="9"/>
<dbReference type="Pfam" id="PF01288">
    <property type="entry name" value="HPPK"/>
    <property type="match status" value="1"/>
</dbReference>
<dbReference type="PANTHER" id="PTHR43071:SF1">
    <property type="entry name" value="2-AMINO-4-HYDROXY-6-HYDROXYMETHYLDIHYDROPTERIDINE PYROPHOSPHOKINASE"/>
    <property type="match status" value="1"/>
</dbReference>
<dbReference type="SUPFAM" id="SSF55620">
    <property type="entry name" value="Tetrahydrobiopterin biosynthesis enzymes-like"/>
    <property type="match status" value="1"/>
</dbReference>
<keyword evidence="12" id="KW-1185">Reference proteome</keyword>
<evidence type="ECO:0000256" key="7">
    <source>
        <dbReference type="ARBA" id="ARBA00022840"/>
    </source>
</evidence>
<comment type="pathway">
    <text evidence="9">Cofactor biosynthesis; tetrahydrofolate biosynthesis; 2-amino-4-hydroxy-6-hydroxymethyl-7,8-dihydropteridine diphosphate from 7,8-dihydroneopterin triphosphate: step 3/4.</text>
</comment>
<evidence type="ECO:0000256" key="6">
    <source>
        <dbReference type="ARBA" id="ARBA00022777"/>
    </source>
</evidence>
<evidence type="ECO:0000256" key="3">
    <source>
        <dbReference type="ARBA" id="ARBA00009640"/>
    </source>
</evidence>
<dbReference type="InterPro" id="IPR035907">
    <property type="entry name" value="Hppk_sf"/>
</dbReference>
<comment type="similarity">
    <text evidence="3">In the N-terminal section; belongs to the DHNA family.</text>
</comment>
<evidence type="ECO:0000256" key="1">
    <source>
        <dbReference type="ARBA" id="ARBA00000198"/>
    </source>
</evidence>
<proteinExistence type="inferred from homology"/>
<dbReference type="PANTHER" id="PTHR43071">
    <property type="entry name" value="2-AMINO-4-HYDROXY-6-HYDROXYMETHYLDIHYDROPTERIDINE PYROPHOSPHOKINASE"/>
    <property type="match status" value="1"/>
</dbReference>
<dbReference type="Gene3D" id="3.30.70.560">
    <property type="entry name" value="7,8-Dihydro-6-hydroxymethylpterin-pyrophosphokinase HPPK"/>
    <property type="match status" value="1"/>
</dbReference>
<protein>
    <recommendedName>
        <fullName evidence="9">Bifunctional folate synthesis protein</fullName>
    </recommendedName>
    <domain>
        <recommendedName>
            <fullName evidence="9">Dihydroneopterin aldolase</fullName>
            <shortName evidence="9">DHNA</shortName>
            <ecNumber evidence="9">4.1.2.25</ecNumber>
        </recommendedName>
        <alternativeName>
            <fullName evidence="9">7,8-dihydroneopterin aldolase</fullName>
        </alternativeName>
    </domain>
    <domain>
        <recommendedName>
            <fullName evidence="9">2-amino-4-hydroxy-6-hydroxymethyldihydropteridine pyrophosphokinase</fullName>
            <ecNumber evidence="9">2.7.6.3</ecNumber>
        </recommendedName>
        <alternativeName>
            <fullName evidence="9">6-hydroxymethyl-7,8-dihydropterin pyrophosphokinase</fullName>
            <shortName evidence="9">PPPK</shortName>
        </alternativeName>
        <alternativeName>
            <fullName evidence="9">7,8-dihydro-6-hydroxymethylpterin pyrophosphokinase</fullName>
            <shortName evidence="9">HPPK</shortName>
        </alternativeName>
    </domain>
</protein>
<comment type="function">
    <text evidence="9">Catalyzes the conversion of 7,8-dihydroneopterin to 6-hydroxymethyl-7,8-dihydropterin.</text>
</comment>
<comment type="pathway">
    <text evidence="2">Cofactor biosynthesis; tetrahydrofolate biosynthesis; 2-amino-4-hydroxy-6-hydroxymethyl-7,8-dihydropteridine diphosphate from 7,8-dihydroneopterin triphosphate: step 4/4.</text>
</comment>
<name>A0ABS2TG39_9ACTO</name>
<dbReference type="SMART" id="SM00905">
    <property type="entry name" value="FolB"/>
    <property type="match status" value="1"/>
</dbReference>
<dbReference type="CDD" id="cd00534">
    <property type="entry name" value="DHNA_DHNTPE"/>
    <property type="match status" value="1"/>
</dbReference>
<evidence type="ECO:0000313" key="12">
    <source>
        <dbReference type="Proteomes" id="UP000705983"/>
    </source>
</evidence>
<comment type="catalytic activity">
    <reaction evidence="9">
        <text>7,8-dihydroneopterin = 6-hydroxymethyl-7,8-dihydropterin + glycolaldehyde</text>
        <dbReference type="Rhea" id="RHEA:10540"/>
        <dbReference type="ChEBI" id="CHEBI:17001"/>
        <dbReference type="ChEBI" id="CHEBI:17071"/>
        <dbReference type="ChEBI" id="CHEBI:44841"/>
        <dbReference type="EC" id="4.1.2.25"/>
    </reaction>
</comment>
<dbReference type="InterPro" id="IPR006157">
    <property type="entry name" value="FolB_dom"/>
</dbReference>
<comment type="caution">
    <text evidence="11">The sequence shown here is derived from an EMBL/GenBank/DDBJ whole genome shotgun (WGS) entry which is preliminary data.</text>
</comment>
<keyword evidence="4 11" id="KW-0808">Transferase</keyword>
<organism evidence="11 12">
    <name type="scientific">Flaviflexus equikiangi</name>
    <dbReference type="NCBI Taxonomy" id="2758573"/>
    <lineage>
        <taxon>Bacteria</taxon>
        <taxon>Bacillati</taxon>
        <taxon>Actinomycetota</taxon>
        <taxon>Actinomycetes</taxon>
        <taxon>Actinomycetales</taxon>
        <taxon>Actinomycetaceae</taxon>
        <taxon>Flaviflexus</taxon>
    </lineage>
</organism>
<dbReference type="RefSeq" id="WP_187996825.1">
    <property type="nucleotide sequence ID" value="NZ_JACEXG010000004.1"/>
</dbReference>
<evidence type="ECO:0000256" key="8">
    <source>
        <dbReference type="ARBA" id="ARBA00022909"/>
    </source>
</evidence>
<dbReference type="InterPro" id="IPR000550">
    <property type="entry name" value="Hppk"/>
</dbReference>
<dbReference type="GO" id="GO:0003848">
    <property type="term" value="F:2-amino-4-hydroxy-6-hydroxymethyldihydropteridine diphosphokinase activity"/>
    <property type="evidence" value="ECO:0007669"/>
    <property type="project" value="UniProtKB-EC"/>
</dbReference>
<feature type="domain" description="Dihydroneopterin aldolase/epimerase" evidence="10">
    <location>
        <begin position="15"/>
        <end position="126"/>
    </location>
</feature>
<reference evidence="12" key="1">
    <citation type="submission" date="2021-02" db="EMBL/GenBank/DDBJ databases">
        <title>Leucobacter sp. CX169.</title>
        <authorList>
            <person name="Cheng Y."/>
        </authorList>
    </citation>
    <scope>NUCLEOTIDE SEQUENCE [LARGE SCALE GENOMIC DNA]</scope>
    <source>
        <strain evidence="12">JY899</strain>
    </source>
</reference>
<comment type="similarity">
    <text evidence="9">Belongs to the DHNA family.</text>
</comment>